<keyword evidence="2 6" id="KW-0808">Transferase</keyword>
<keyword evidence="5" id="KW-0067">ATP-binding</keyword>
<dbReference type="PANTHER" id="PTHR46566:SF5">
    <property type="entry name" value="1-PHOSPHOFRUCTOKINASE"/>
    <property type="match status" value="1"/>
</dbReference>
<evidence type="ECO:0000256" key="7">
    <source>
        <dbReference type="SAM" id="MobiDB-lite"/>
    </source>
</evidence>
<evidence type="ECO:0000313" key="9">
    <source>
        <dbReference type="EMBL" id="MCC3298681.1"/>
    </source>
</evidence>
<dbReference type="EMBL" id="JAJFZV010000013">
    <property type="protein sequence ID" value="MCC3298681.1"/>
    <property type="molecule type" value="Genomic_DNA"/>
</dbReference>
<dbReference type="PIRSF" id="PIRSF000535">
    <property type="entry name" value="1PFK/6PFK/LacC"/>
    <property type="match status" value="1"/>
</dbReference>
<keyword evidence="3" id="KW-0547">Nucleotide-binding</keyword>
<protein>
    <submittedName>
        <fullName evidence="9">1-phosphofructokinase family hexose kinase</fullName>
    </submittedName>
</protein>
<dbReference type="PANTHER" id="PTHR46566">
    <property type="entry name" value="1-PHOSPHOFRUCTOKINASE-RELATED"/>
    <property type="match status" value="1"/>
</dbReference>
<dbReference type="NCBIfam" id="TIGR03168">
    <property type="entry name" value="1-PFK"/>
    <property type="match status" value="1"/>
</dbReference>
<dbReference type="Proteomes" id="UP001139158">
    <property type="component" value="Unassembled WGS sequence"/>
</dbReference>
<feature type="region of interest" description="Disordered" evidence="7">
    <location>
        <begin position="309"/>
        <end position="353"/>
    </location>
</feature>
<dbReference type="RefSeq" id="WP_227896547.1">
    <property type="nucleotide sequence ID" value="NZ_CP099466.1"/>
</dbReference>
<dbReference type="InterPro" id="IPR002173">
    <property type="entry name" value="Carboh/pur_kinase_PfkB_CS"/>
</dbReference>
<dbReference type="PROSITE" id="PS00584">
    <property type="entry name" value="PFKB_KINASES_2"/>
    <property type="match status" value="1"/>
</dbReference>
<evidence type="ECO:0000256" key="5">
    <source>
        <dbReference type="ARBA" id="ARBA00022840"/>
    </source>
</evidence>
<evidence type="ECO:0000256" key="6">
    <source>
        <dbReference type="PIRNR" id="PIRNR000535"/>
    </source>
</evidence>
<dbReference type="SUPFAM" id="SSF53613">
    <property type="entry name" value="Ribokinase-like"/>
    <property type="match status" value="1"/>
</dbReference>
<dbReference type="Gene3D" id="3.40.1190.20">
    <property type="match status" value="1"/>
</dbReference>
<evidence type="ECO:0000256" key="2">
    <source>
        <dbReference type="ARBA" id="ARBA00022679"/>
    </source>
</evidence>
<gene>
    <name evidence="9" type="ORF">LJ757_12825</name>
</gene>
<dbReference type="InterPro" id="IPR029056">
    <property type="entry name" value="Ribokinase-like"/>
</dbReference>
<feature type="compositionally biased region" description="Polar residues" evidence="7">
    <location>
        <begin position="310"/>
        <end position="319"/>
    </location>
</feature>
<keyword evidence="4" id="KW-0418">Kinase</keyword>
<evidence type="ECO:0000256" key="1">
    <source>
        <dbReference type="ARBA" id="ARBA00010688"/>
    </source>
</evidence>
<dbReference type="GO" id="GO:0005524">
    <property type="term" value="F:ATP binding"/>
    <property type="evidence" value="ECO:0007669"/>
    <property type="project" value="UniProtKB-KW"/>
</dbReference>
<dbReference type="InterPro" id="IPR011611">
    <property type="entry name" value="PfkB_dom"/>
</dbReference>
<evidence type="ECO:0000259" key="8">
    <source>
        <dbReference type="Pfam" id="PF00294"/>
    </source>
</evidence>
<accession>A0A9X1MFI0</accession>
<evidence type="ECO:0000256" key="3">
    <source>
        <dbReference type="ARBA" id="ARBA00022741"/>
    </source>
</evidence>
<name>A0A9X1MFI0_9MICC</name>
<sequence>MYAAMNRGAIVTLTANPSLDRTIELAGTLMRGAVQRAAGSYEESGGKGVNVCRALKASGTDCIAVLPGDDSDPVMAGLRAADIDYRNLPIGTALRANLTLTEPDGTTTKVNLPGPELDTSLLESLVALTVDACAGPGDSMPASWLVLAGSLPPGLPADFYAVAARAVRERFGAAAPLLALDSSGVPLLGALLHDAAPDLLKPNGEELSEVTGIASGEELEANPPLAASAAMTLIERGVGAVLATLGAKGALLVTRDGAWLATRPPVAARSTVGAGDSSLAGYLLAATAGQAPPDCLRQAVAHGAAAASLPGSTVPSMEQTEPGAVTVSPLELHPVPPVIPRGGPASTMPKEQD</sequence>
<dbReference type="Pfam" id="PF00294">
    <property type="entry name" value="PfkB"/>
    <property type="match status" value="1"/>
</dbReference>
<proteinExistence type="inferred from homology"/>
<reference evidence="9" key="1">
    <citation type="submission" date="2021-10" db="EMBL/GenBank/DDBJ databases">
        <title>Novel species in genus Arthrobacter.</title>
        <authorList>
            <person name="Liu Y."/>
        </authorList>
    </citation>
    <scope>NUCLEOTIDE SEQUENCE</scope>
    <source>
        <strain evidence="9">Zg-Y453</strain>
    </source>
</reference>
<dbReference type="GO" id="GO:0008443">
    <property type="term" value="F:phosphofructokinase activity"/>
    <property type="evidence" value="ECO:0007669"/>
    <property type="project" value="TreeGrafter"/>
</dbReference>
<evidence type="ECO:0000256" key="4">
    <source>
        <dbReference type="ARBA" id="ARBA00022777"/>
    </source>
</evidence>
<dbReference type="GO" id="GO:0005829">
    <property type="term" value="C:cytosol"/>
    <property type="evidence" value="ECO:0007669"/>
    <property type="project" value="TreeGrafter"/>
</dbReference>
<keyword evidence="10" id="KW-1185">Reference proteome</keyword>
<organism evidence="9 10">
    <name type="scientific">Arthrobacter caoxuetaonis</name>
    <dbReference type="NCBI Taxonomy" id="2886935"/>
    <lineage>
        <taxon>Bacteria</taxon>
        <taxon>Bacillati</taxon>
        <taxon>Actinomycetota</taxon>
        <taxon>Actinomycetes</taxon>
        <taxon>Micrococcales</taxon>
        <taxon>Micrococcaceae</taxon>
        <taxon>Arthrobacter</taxon>
    </lineage>
</organism>
<feature type="domain" description="Carbohydrate kinase PfkB" evidence="8">
    <location>
        <begin position="23"/>
        <end position="315"/>
    </location>
</feature>
<dbReference type="InterPro" id="IPR017583">
    <property type="entry name" value="Tagatose/fructose_Pkinase"/>
</dbReference>
<comment type="similarity">
    <text evidence="1">Belongs to the carbohydrate kinase PfkB family.</text>
</comment>
<dbReference type="CDD" id="cd01164">
    <property type="entry name" value="FruK_PfkB_like"/>
    <property type="match status" value="1"/>
</dbReference>
<comment type="caution">
    <text evidence="9">The sequence shown here is derived from an EMBL/GenBank/DDBJ whole genome shotgun (WGS) entry which is preliminary data.</text>
</comment>
<evidence type="ECO:0000313" key="10">
    <source>
        <dbReference type="Proteomes" id="UP001139158"/>
    </source>
</evidence>
<dbReference type="AlphaFoldDB" id="A0A9X1MFI0"/>